<dbReference type="Proteomes" id="UP000014854">
    <property type="component" value="Unassembled WGS sequence"/>
</dbReference>
<keyword evidence="2" id="KW-0812">Transmembrane</keyword>
<comment type="caution">
    <text evidence="3">The sequence shown here is derived from an EMBL/GenBank/DDBJ whole genome shotgun (WGS) entry which is preliminary data.</text>
</comment>
<dbReference type="Gene3D" id="2.40.50.200">
    <property type="entry name" value="Bacterial OB-fold"/>
    <property type="match status" value="1"/>
</dbReference>
<dbReference type="PANTHER" id="PTHR36571">
    <property type="entry name" value="PROTEIN YGIW"/>
    <property type="match status" value="1"/>
</dbReference>
<proteinExistence type="predicted"/>
<sequence length="157" mass="17680">MNRRLISNSVNIQAEHDEIASLNKNTQIKKEIIMKTSTAFIAVSTLILAPTLAFAGEKHHERNQIQFNGPVEVSSVQSLLDDSTLFGDKDVVVEGHLLRQVRKDTFVFSDGKTEIQVELDDDIQLNAPLDPQTKVRLYGEFENGRTPEIEVDHIQLL</sequence>
<protein>
    <submittedName>
        <fullName evidence="3">Uncharacterized protein</fullName>
    </submittedName>
</protein>
<dbReference type="InterPro" id="IPR036700">
    <property type="entry name" value="BOBF_sf"/>
</dbReference>
<evidence type="ECO:0000313" key="3">
    <source>
        <dbReference type="EMBL" id="EPP23530.1"/>
    </source>
</evidence>
<dbReference type="PANTHER" id="PTHR36571:SF1">
    <property type="entry name" value="PROTEIN YGIW"/>
    <property type="match status" value="1"/>
</dbReference>
<name>S7JMW0_VIBFL</name>
<dbReference type="SUPFAM" id="SSF101756">
    <property type="entry name" value="Hypothetical protein YgiW"/>
    <property type="match status" value="1"/>
</dbReference>
<evidence type="ECO:0000256" key="2">
    <source>
        <dbReference type="SAM" id="Phobius"/>
    </source>
</evidence>
<reference evidence="3 4" key="1">
    <citation type="journal article" date="2013" name="Gut Pathog.">
        <title>Evidence of a new metabolic capacity in an emerging diarrheal pathogen: lessons from the draft genomes of Vibrio fluvialis strains PG41 and I21563.</title>
        <authorList>
            <person name="Khatri I."/>
            <person name="Mahajan S."/>
            <person name="Dureja C."/>
            <person name="Subramanian S."/>
            <person name="Raychaudhuri S."/>
        </authorList>
    </citation>
    <scope>NUCLEOTIDE SEQUENCE [LARGE SCALE GENOMIC DNA]</scope>
    <source>
        <strain evidence="3 4">PG41</strain>
    </source>
</reference>
<dbReference type="NCBIfam" id="NF033674">
    <property type="entry name" value="stress_OB_fold"/>
    <property type="match status" value="1"/>
</dbReference>
<dbReference type="InterPro" id="IPR005220">
    <property type="entry name" value="CarO-like"/>
</dbReference>
<organism evidence="3 4">
    <name type="scientific">Vibrio fluvialis PG41</name>
    <dbReference type="NCBI Taxonomy" id="1336752"/>
    <lineage>
        <taxon>Bacteria</taxon>
        <taxon>Pseudomonadati</taxon>
        <taxon>Pseudomonadota</taxon>
        <taxon>Gammaproteobacteria</taxon>
        <taxon>Vibrionales</taxon>
        <taxon>Vibrionaceae</taxon>
        <taxon>Vibrio</taxon>
    </lineage>
</organism>
<accession>S7JMW0</accession>
<feature type="transmembrane region" description="Helical" evidence="2">
    <location>
        <begin position="32"/>
        <end position="55"/>
    </location>
</feature>
<evidence type="ECO:0000256" key="1">
    <source>
        <dbReference type="ARBA" id="ARBA00022729"/>
    </source>
</evidence>
<dbReference type="AlphaFoldDB" id="S7JMW0"/>
<keyword evidence="2" id="KW-0472">Membrane</keyword>
<gene>
    <name evidence="3" type="ORF">L910_4091</name>
</gene>
<evidence type="ECO:0000313" key="4">
    <source>
        <dbReference type="Proteomes" id="UP000014854"/>
    </source>
</evidence>
<keyword evidence="2" id="KW-1133">Transmembrane helix</keyword>
<dbReference type="PATRIC" id="fig|1336752.4.peg.1791"/>
<dbReference type="Pfam" id="PF04076">
    <property type="entry name" value="BOF"/>
    <property type="match status" value="1"/>
</dbReference>
<dbReference type="EMBL" id="ASXS01000006">
    <property type="protein sequence ID" value="EPP23530.1"/>
    <property type="molecule type" value="Genomic_DNA"/>
</dbReference>
<keyword evidence="1" id="KW-0732">Signal</keyword>